<reference evidence="2" key="1">
    <citation type="submission" date="2018-07" db="EMBL/GenBank/DDBJ databases">
        <authorList>
            <person name="Quirk P.G."/>
            <person name="Krulwich T.A."/>
        </authorList>
    </citation>
    <scope>NUCLEOTIDE SEQUENCE</scope>
</reference>
<name>A0A380TJ95_9ZZZZ</name>
<gene>
    <name evidence="2" type="ORF">DF3PB_50041</name>
</gene>
<accession>A0A380TJ95</accession>
<evidence type="ECO:0000313" key="2">
    <source>
        <dbReference type="EMBL" id="SUS07771.1"/>
    </source>
</evidence>
<dbReference type="Pfam" id="PF02604">
    <property type="entry name" value="PhdYeFM_antitox"/>
    <property type="match status" value="1"/>
</dbReference>
<proteinExistence type="inferred from homology"/>
<dbReference type="InterPro" id="IPR006442">
    <property type="entry name" value="Antitoxin_Phd/YefM"/>
</dbReference>
<dbReference type="SUPFAM" id="SSF143120">
    <property type="entry name" value="YefM-like"/>
    <property type="match status" value="1"/>
</dbReference>
<evidence type="ECO:0008006" key="3">
    <source>
        <dbReference type="Google" id="ProtNLM"/>
    </source>
</evidence>
<organism evidence="2">
    <name type="scientific">metagenome</name>
    <dbReference type="NCBI Taxonomy" id="256318"/>
    <lineage>
        <taxon>unclassified sequences</taxon>
        <taxon>metagenomes</taxon>
    </lineage>
</organism>
<dbReference type="NCBIfam" id="TIGR01552">
    <property type="entry name" value="phd_fam"/>
    <property type="match status" value="1"/>
</dbReference>
<evidence type="ECO:0000256" key="1">
    <source>
        <dbReference type="ARBA" id="ARBA00009981"/>
    </source>
</evidence>
<dbReference type="InterPro" id="IPR036165">
    <property type="entry name" value="YefM-like_sf"/>
</dbReference>
<protein>
    <recommendedName>
        <fullName evidence="3">Antitoxin</fullName>
    </recommendedName>
</protein>
<dbReference type="Gene3D" id="3.40.1620.10">
    <property type="entry name" value="YefM-like domain"/>
    <property type="match status" value="1"/>
</dbReference>
<dbReference type="AlphaFoldDB" id="A0A380TJ95"/>
<comment type="similarity">
    <text evidence="1">Belongs to the phD/YefM antitoxin family.</text>
</comment>
<sequence length="68" mass="7843">MKPRTPEAPPIERIPISKARSMIGRLVNRVHIDKDRFVLEKSGIPVAALIDIEEYKRFLAFQEVNVSR</sequence>
<dbReference type="EMBL" id="UIDG01000445">
    <property type="protein sequence ID" value="SUS07771.1"/>
    <property type="molecule type" value="Genomic_DNA"/>
</dbReference>